<organism evidence="1">
    <name type="scientific">freshwater metagenome</name>
    <dbReference type="NCBI Taxonomy" id="449393"/>
    <lineage>
        <taxon>unclassified sequences</taxon>
        <taxon>metagenomes</taxon>
        <taxon>ecological metagenomes</taxon>
    </lineage>
</organism>
<gene>
    <name evidence="1" type="ORF">UFOPK2579_02690</name>
</gene>
<evidence type="ECO:0000313" key="1">
    <source>
        <dbReference type="EMBL" id="CAB4732938.1"/>
    </source>
</evidence>
<reference evidence="1" key="1">
    <citation type="submission" date="2020-05" db="EMBL/GenBank/DDBJ databases">
        <authorList>
            <person name="Chiriac C."/>
            <person name="Salcher M."/>
            <person name="Ghai R."/>
            <person name="Kavagutti S V."/>
        </authorList>
    </citation>
    <scope>NUCLEOTIDE SEQUENCE</scope>
</reference>
<sequence length="72" mass="8274">MHARPPIELSLRRSGQEVVLEIRDRALLRPRRQRPDEADEHGRGLNIVEAVSDAWGSRPWPGGKIVWSSHSW</sequence>
<dbReference type="PANTHER" id="PTHR35526">
    <property type="entry name" value="ANTI-SIGMA-F FACTOR RSBW-RELATED"/>
    <property type="match status" value="1"/>
</dbReference>
<dbReference type="AlphaFoldDB" id="A0A6J6SE52"/>
<name>A0A6J6SE52_9ZZZZ</name>
<dbReference type="PANTHER" id="PTHR35526:SF3">
    <property type="entry name" value="ANTI-SIGMA-F FACTOR RSBW"/>
    <property type="match status" value="1"/>
</dbReference>
<proteinExistence type="predicted"/>
<dbReference type="InterPro" id="IPR050267">
    <property type="entry name" value="Anti-sigma-factor_SerPK"/>
</dbReference>
<accession>A0A6J6SE52</accession>
<dbReference type="Gene3D" id="3.30.565.10">
    <property type="entry name" value="Histidine kinase-like ATPase, C-terminal domain"/>
    <property type="match status" value="1"/>
</dbReference>
<dbReference type="EMBL" id="CAEZXR010000429">
    <property type="protein sequence ID" value="CAB4732938.1"/>
    <property type="molecule type" value="Genomic_DNA"/>
</dbReference>
<dbReference type="CDD" id="cd16936">
    <property type="entry name" value="HATPase_RsbW-like"/>
    <property type="match status" value="1"/>
</dbReference>
<protein>
    <submittedName>
        <fullName evidence="1">Unannotated protein</fullName>
    </submittedName>
</protein>
<dbReference type="InterPro" id="IPR036890">
    <property type="entry name" value="HATPase_C_sf"/>
</dbReference>